<dbReference type="AlphaFoldDB" id="A0A9P7XUS8"/>
<dbReference type="EMBL" id="JAHRHY010000009">
    <property type="protein sequence ID" value="KAG9067008.1"/>
    <property type="molecule type" value="Genomic_DNA"/>
</dbReference>
<dbReference type="OrthoDB" id="2385155at2759"/>
<gene>
    <name evidence="2" type="ORF">KI688_012920</name>
</gene>
<reference evidence="2" key="1">
    <citation type="submission" date="2021-06" db="EMBL/GenBank/DDBJ databases">
        <title>Genome Sequence of Mortierella hyaline Strain SCG-10, a Cold-Adapted, Nitrate-Reducing Fungus Isolated from Soil in Minnesota, USA.</title>
        <authorList>
            <person name="Aldossari N."/>
        </authorList>
    </citation>
    <scope>NUCLEOTIDE SEQUENCE</scope>
    <source>
        <strain evidence="2">SCG-10</strain>
    </source>
</reference>
<sequence>MTVLTLEPTSTLSTDHKDILPNVKKLVLEYSIIEGSGFDRLFTWIPALESLAIYGSSTSHVFDFTRTLRDSCPFADSPEHPKHKRQQEHDLSL</sequence>
<dbReference type="Proteomes" id="UP000707451">
    <property type="component" value="Unassembled WGS sequence"/>
</dbReference>
<evidence type="ECO:0000313" key="3">
    <source>
        <dbReference type="Proteomes" id="UP000707451"/>
    </source>
</evidence>
<proteinExistence type="predicted"/>
<accession>A0A9P7XUS8</accession>
<keyword evidence="3" id="KW-1185">Reference proteome</keyword>
<comment type="caution">
    <text evidence="2">The sequence shown here is derived from an EMBL/GenBank/DDBJ whole genome shotgun (WGS) entry which is preliminary data.</text>
</comment>
<name>A0A9P7XUS8_9FUNG</name>
<evidence type="ECO:0000256" key="1">
    <source>
        <dbReference type="SAM" id="MobiDB-lite"/>
    </source>
</evidence>
<evidence type="ECO:0000313" key="2">
    <source>
        <dbReference type="EMBL" id="KAG9067008.1"/>
    </source>
</evidence>
<organism evidence="2 3">
    <name type="scientific">Linnemannia hyalina</name>
    <dbReference type="NCBI Taxonomy" id="64524"/>
    <lineage>
        <taxon>Eukaryota</taxon>
        <taxon>Fungi</taxon>
        <taxon>Fungi incertae sedis</taxon>
        <taxon>Mucoromycota</taxon>
        <taxon>Mortierellomycotina</taxon>
        <taxon>Mortierellomycetes</taxon>
        <taxon>Mortierellales</taxon>
        <taxon>Mortierellaceae</taxon>
        <taxon>Linnemannia</taxon>
    </lineage>
</organism>
<protein>
    <submittedName>
        <fullName evidence="2">Uncharacterized protein</fullName>
    </submittedName>
</protein>
<feature type="region of interest" description="Disordered" evidence="1">
    <location>
        <begin position="74"/>
        <end position="93"/>
    </location>
</feature>